<protein>
    <submittedName>
        <fullName evidence="13">Response regulator</fullName>
    </submittedName>
</protein>
<dbReference type="AlphaFoldDB" id="E3UT45"/>
<dbReference type="InterPro" id="IPR001867">
    <property type="entry name" value="OmpR/PhoB-type_DNA-bd"/>
</dbReference>
<feature type="domain" description="Response regulatory" evidence="11">
    <location>
        <begin position="4"/>
        <end position="117"/>
    </location>
</feature>
<name>E3UT45_ENTFC</name>
<evidence type="ECO:0000256" key="9">
    <source>
        <dbReference type="PROSITE-ProRule" id="PRU00169"/>
    </source>
</evidence>
<feature type="modified residue" description="4-aspartylphosphate" evidence="9">
    <location>
        <position position="53"/>
    </location>
</feature>
<keyword evidence="2 9" id="KW-0597">Phosphoprotein</keyword>
<dbReference type="CDD" id="cd00383">
    <property type="entry name" value="trans_reg_C"/>
    <property type="match status" value="1"/>
</dbReference>
<dbReference type="GO" id="GO:0071555">
    <property type="term" value="P:cell wall organization"/>
    <property type="evidence" value="ECO:0007669"/>
    <property type="project" value="UniProtKB-KW"/>
</dbReference>
<dbReference type="InterPro" id="IPR039420">
    <property type="entry name" value="WalR-like"/>
</dbReference>
<dbReference type="SUPFAM" id="SSF52172">
    <property type="entry name" value="CheY-like"/>
    <property type="match status" value="1"/>
</dbReference>
<evidence type="ECO:0000256" key="8">
    <source>
        <dbReference type="ARBA" id="ARBA00023316"/>
    </source>
</evidence>
<keyword evidence="3" id="KW-0902">Two-component regulatory system</keyword>
<keyword evidence="6" id="KW-0804">Transcription</keyword>
<dbReference type="SMART" id="SM00862">
    <property type="entry name" value="Trans_reg_C"/>
    <property type="match status" value="1"/>
</dbReference>
<dbReference type="InterPro" id="IPR016032">
    <property type="entry name" value="Sig_transdc_resp-reg_C-effctor"/>
</dbReference>
<gene>
    <name evidence="13" type="ORF">pLG1-0268</name>
</gene>
<keyword evidence="4" id="KW-0805">Transcription regulation</keyword>
<evidence type="ECO:0000256" key="1">
    <source>
        <dbReference type="ARBA" id="ARBA00022491"/>
    </source>
</evidence>
<dbReference type="Gene3D" id="1.10.10.10">
    <property type="entry name" value="Winged helix-like DNA-binding domain superfamily/Winged helix DNA-binding domain"/>
    <property type="match status" value="1"/>
</dbReference>
<dbReference type="GO" id="GO:0000976">
    <property type="term" value="F:transcription cis-regulatory region binding"/>
    <property type="evidence" value="ECO:0007669"/>
    <property type="project" value="TreeGrafter"/>
</dbReference>
<evidence type="ECO:0000256" key="5">
    <source>
        <dbReference type="ARBA" id="ARBA00023125"/>
    </source>
</evidence>
<dbReference type="Gene3D" id="6.10.250.690">
    <property type="match status" value="1"/>
</dbReference>
<feature type="DNA-binding region" description="OmpR/PhoB-type" evidence="10">
    <location>
        <begin position="126"/>
        <end position="227"/>
    </location>
</feature>
<dbReference type="GO" id="GO:0006355">
    <property type="term" value="P:regulation of DNA-templated transcription"/>
    <property type="evidence" value="ECO:0007669"/>
    <property type="project" value="InterPro"/>
</dbReference>
<dbReference type="SMART" id="SM00448">
    <property type="entry name" value="REC"/>
    <property type="match status" value="1"/>
</dbReference>
<dbReference type="InterPro" id="IPR001789">
    <property type="entry name" value="Sig_transdc_resp-reg_receiver"/>
</dbReference>
<dbReference type="InterPro" id="IPR011006">
    <property type="entry name" value="CheY-like_superfamily"/>
</dbReference>
<evidence type="ECO:0000256" key="2">
    <source>
        <dbReference type="ARBA" id="ARBA00022553"/>
    </source>
</evidence>
<reference evidence="13" key="1">
    <citation type="journal article" date="2011" name="Int. J. Med. Microbiol.">
        <title>A multiresistance megaplasmid pLG1 bearing a hylEfm genomic island in hospital Enterococcus faecium isolates.</title>
        <authorList>
            <person name="Laverde Gomez J.A."/>
            <person name="van Schaik W."/>
            <person name="Freitas A.R."/>
            <person name="Coque T.M."/>
            <person name="Weaver K.E."/>
            <person name="Francia M.V."/>
            <person name="Witte W."/>
            <person name="Werner G."/>
        </authorList>
    </citation>
    <scope>NUCLEOTIDE SEQUENCE</scope>
    <source>
        <strain evidence="13">64/3xUW2774</strain>
        <plasmid evidence="13">pLG1</plasmid>
    </source>
</reference>
<dbReference type="Gene3D" id="3.40.50.2300">
    <property type="match status" value="1"/>
</dbReference>
<feature type="domain" description="OmpR/PhoB-type" evidence="12">
    <location>
        <begin position="126"/>
        <end position="227"/>
    </location>
</feature>
<sequence length="228" mass="25731">MSMKILIVDDEEKILEIIDAYLVANHYSVYKAISGAMALEKFEKNNPDLVVLDLMLPDTDGLTVCRKIREVSNVPIIMLTAKSDEDDILTGLKLGADDYMIKPFSPKELVARIQTVLRRTETLSNPNKLSSSNGELIVYPESRQVYLHQVELNLTTTEFDILHALISTPNKVFSRSDLIEKVKGIEFDGLDRSIDSHIKNLRHKIENDAKSPMYILTVHGTGYRFGGH</sequence>
<evidence type="ECO:0000259" key="12">
    <source>
        <dbReference type="PROSITE" id="PS51755"/>
    </source>
</evidence>
<evidence type="ECO:0000313" key="13">
    <source>
        <dbReference type="EMBL" id="ADO67022.1"/>
    </source>
</evidence>
<dbReference type="Pfam" id="PF00486">
    <property type="entry name" value="Trans_reg_C"/>
    <property type="match status" value="1"/>
</dbReference>
<keyword evidence="7" id="KW-0046">Antibiotic resistance</keyword>
<evidence type="ECO:0000256" key="6">
    <source>
        <dbReference type="ARBA" id="ARBA00023163"/>
    </source>
</evidence>
<evidence type="ECO:0000256" key="7">
    <source>
        <dbReference type="ARBA" id="ARBA00023251"/>
    </source>
</evidence>
<dbReference type="PANTHER" id="PTHR48111">
    <property type="entry name" value="REGULATOR OF RPOS"/>
    <property type="match status" value="1"/>
</dbReference>
<evidence type="ECO:0000256" key="4">
    <source>
        <dbReference type="ARBA" id="ARBA00023015"/>
    </source>
</evidence>
<dbReference type="EMBL" id="HM565232">
    <property type="protein sequence ID" value="ADO67022.1"/>
    <property type="molecule type" value="Genomic_DNA"/>
</dbReference>
<proteinExistence type="predicted"/>
<dbReference type="GO" id="GO:0032993">
    <property type="term" value="C:protein-DNA complex"/>
    <property type="evidence" value="ECO:0007669"/>
    <property type="project" value="TreeGrafter"/>
</dbReference>
<dbReference type="PANTHER" id="PTHR48111:SF73">
    <property type="entry name" value="ALKALINE PHOSPHATASE SYNTHESIS TRANSCRIPTIONAL REGULATORY PROTEIN PHOP"/>
    <property type="match status" value="1"/>
</dbReference>
<dbReference type="CDD" id="cd17574">
    <property type="entry name" value="REC_OmpR"/>
    <property type="match status" value="1"/>
</dbReference>
<dbReference type="Pfam" id="PF00072">
    <property type="entry name" value="Response_reg"/>
    <property type="match status" value="1"/>
</dbReference>
<keyword evidence="8" id="KW-0961">Cell wall biogenesis/degradation</keyword>
<evidence type="ECO:0000256" key="10">
    <source>
        <dbReference type="PROSITE-ProRule" id="PRU01091"/>
    </source>
</evidence>
<evidence type="ECO:0000256" key="3">
    <source>
        <dbReference type="ARBA" id="ARBA00023012"/>
    </source>
</evidence>
<dbReference type="InterPro" id="IPR036388">
    <property type="entry name" value="WH-like_DNA-bd_sf"/>
</dbReference>
<accession>E3UT45</accession>
<dbReference type="GO" id="GO:0046677">
    <property type="term" value="P:response to antibiotic"/>
    <property type="evidence" value="ECO:0007669"/>
    <property type="project" value="UniProtKB-KW"/>
</dbReference>
<dbReference type="FunFam" id="3.40.50.2300:FF:000001">
    <property type="entry name" value="DNA-binding response regulator PhoB"/>
    <property type="match status" value="1"/>
</dbReference>
<organism evidence="13">
    <name type="scientific">Enterococcus faecium</name>
    <name type="common">Streptococcus faecium</name>
    <dbReference type="NCBI Taxonomy" id="1352"/>
    <lineage>
        <taxon>Bacteria</taxon>
        <taxon>Bacillati</taxon>
        <taxon>Bacillota</taxon>
        <taxon>Bacilli</taxon>
        <taxon>Lactobacillales</taxon>
        <taxon>Enterococcaceae</taxon>
        <taxon>Enterococcus</taxon>
    </lineage>
</organism>
<keyword evidence="1" id="KW-0678">Repressor</keyword>
<dbReference type="PROSITE" id="PS50110">
    <property type="entry name" value="RESPONSE_REGULATORY"/>
    <property type="match status" value="1"/>
</dbReference>
<dbReference type="SUPFAM" id="SSF46894">
    <property type="entry name" value="C-terminal effector domain of the bipartite response regulators"/>
    <property type="match status" value="1"/>
</dbReference>
<keyword evidence="13" id="KW-0614">Plasmid</keyword>
<keyword evidence="5 10" id="KW-0238">DNA-binding</keyword>
<dbReference type="GO" id="GO:0005829">
    <property type="term" value="C:cytosol"/>
    <property type="evidence" value="ECO:0007669"/>
    <property type="project" value="TreeGrafter"/>
</dbReference>
<geneLocation type="plasmid" evidence="13">
    <name>pLG1</name>
</geneLocation>
<evidence type="ECO:0000259" key="11">
    <source>
        <dbReference type="PROSITE" id="PS50110"/>
    </source>
</evidence>
<dbReference type="GO" id="GO:0000156">
    <property type="term" value="F:phosphorelay response regulator activity"/>
    <property type="evidence" value="ECO:0007669"/>
    <property type="project" value="TreeGrafter"/>
</dbReference>
<dbReference type="PROSITE" id="PS51755">
    <property type="entry name" value="OMPR_PHOB"/>
    <property type="match status" value="1"/>
</dbReference>